<dbReference type="Pfam" id="PF02653">
    <property type="entry name" value="BPD_transp_2"/>
    <property type="match status" value="1"/>
</dbReference>
<keyword evidence="8" id="KW-1185">Reference proteome</keyword>
<dbReference type="CDD" id="cd06581">
    <property type="entry name" value="TM_PBP1_LivM_like"/>
    <property type="match status" value="1"/>
</dbReference>
<feature type="transmembrane region" description="Helical" evidence="6">
    <location>
        <begin position="292"/>
        <end position="309"/>
    </location>
</feature>
<feature type="transmembrane region" description="Helical" evidence="6">
    <location>
        <begin position="20"/>
        <end position="40"/>
    </location>
</feature>
<dbReference type="PANTHER" id="PTHR30482">
    <property type="entry name" value="HIGH-AFFINITY BRANCHED-CHAIN AMINO ACID TRANSPORT SYSTEM PERMEASE"/>
    <property type="match status" value="1"/>
</dbReference>
<sequence length="358" mass="39434">MQLIAYLFRKLGRDFHGEIVSLPTRTILLISFLILLVLPLLNDSSYLLRVITLTSIFTIYAASWDLLGGFTGQISFGHALFFGVAAYTSALLNLHLGMPVLITIPLGALAAVLSGLVLGLPGLRLKGPYFSLASLAFPIIMMGIVFTFPQLTGGELGISGITRLAETRLAEYYLSLIIMLIIVLAMWKIVTSKIGLIFHAIREDEITVRASGINTSLYKMLAFIISGLFAGVAGGMYAHFMRVVGPSTLELIMSLQIIVWVIFGGIATIYGSAVGVFILFPLMEYLRVVPEYRMLIFALIVILVLRIMPEGISNWAQDLLENECPRCKERNAFTRSSCRICGTEIDSRLQINFLKRGA</sequence>
<evidence type="ECO:0000256" key="6">
    <source>
        <dbReference type="SAM" id="Phobius"/>
    </source>
</evidence>
<evidence type="ECO:0000313" key="7">
    <source>
        <dbReference type="EMBL" id="EEG78644.1"/>
    </source>
</evidence>
<organism evidence="7 8">
    <name type="scientific">Dethiobacter alkaliphilus AHT 1</name>
    <dbReference type="NCBI Taxonomy" id="555088"/>
    <lineage>
        <taxon>Bacteria</taxon>
        <taxon>Bacillati</taxon>
        <taxon>Bacillota</taxon>
        <taxon>Dethiobacteria</taxon>
        <taxon>Dethiobacterales</taxon>
        <taxon>Dethiobacteraceae</taxon>
        <taxon>Dethiobacter</taxon>
    </lineage>
</organism>
<reference evidence="7 8" key="1">
    <citation type="submission" date="2009-02" db="EMBL/GenBank/DDBJ databases">
        <title>Sequencing of the draft genome and assembly of Dethiobacter alkaliphilus AHT 1.</title>
        <authorList>
            <consortium name="US DOE Joint Genome Institute (JGI-PGF)"/>
            <person name="Lucas S."/>
            <person name="Copeland A."/>
            <person name="Lapidus A."/>
            <person name="Glavina del Rio T."/>
            <person name="Dalin E."/>
            <person name="Tice H."/>
            <person name="Bruce D."/>
            <person name="Goodwin L."/>
            <person name="Pitluck S."/>
            <person name="Larimer F."/>
            <person name="Land M.L."/>
            <person name="Hauser L."/>
            <person name="Muyzer G."/>
        </authorList>
    </citation>
    <scope>NUCLEOTIDE SEQUENCE [LARGE SCALE GENOMIC DNA]</scope>
    <source>
        <strain evidence="7 8">AHT 1</strain>
    </source>
</reference>
<dbReference type="AlphaFoldDB" id="C0GDC3"/>
<protein>
    <submittedName>
        <fullName evidence="7">Inner-membrane translocator</fullName>
    </submittedName>
</protein>
<evidence type="ECO:0000313" key="8">
    <source>
        <dbReference type="Proteomes" id="UP000006443"/>
    </source>
</evidence>
<dbReference type="RefSeq" id="WP_008514687.1">
    <property type="nucleotide sequence ID" value="NZ_ACJM01000002.1"/>
</dbReference>
<feature type="transmembrane region" description="Helical" evidence="6">
    <location>
        <begin position="217"/>
        <end position="237"/>
    </location>
</feature>
<dbReference type="OrthoDB" id="9789927at2"/>
<dbReference type="GO" id="GO:0005886">
    <property type="term" value="C:plasma membrane"/>
    <property type="evidence" value="ECO:0007669"/>
    <property type="project" value="UniProtKB-SubCell"/>
</dbReference>
<keyword evidence="5 6" id="KW-0472">Membrane</keyword>
<dbReference type="Proteomes" id="UP000006443">
    <property type="component" value="Unassembled WGS sequence"/>
</dbReference>
<evidence type="ECO:0000256" key="4">
    <source>
        <dbReference type="ARBA" id="ARBA00022989"/>
    </source>
</evidence>
<accession>C0GDC3</accession>
<feature type="transmembrane region" description="Helical" evidence="6">
    <location>
        <begin position="74"/>
        <end position="94"/>
    </location>
</feature>
<keyword evidence="4 6" id="KW-1133">Transmembrane helix</keyword>
<feature type="transmembrane region" description="Helical" evidence="6">
    <location>
        <begin position="46"/>
        <end position="67"/>
    </location>
</feature>
<dbReference type="GO" id="GO:0015658">
    <property type="term" value="F:branched-chain amino acid transmembrane transporter activity"/>
    <property type="evidence" value="ECO:0007669"/>
    <property type="project" value="InterPro"/>
</dbReference>
<dbReference type="STRING" id="555088.DealDRAFT_0574"/>
<dbReference type="eggNOG" id="COG4177">
    <property type="taxonomic scope" value="Bacteria"/>
</dbReference>
<comment type="subcellular location">
    <subcellularLocation>
        <location evidence="1">Cell membrane</location>
        <topology evidence="1">Multi-pass membrane protein</topology>
    </subcellularLocation>
</comment>
<dbReference type="PANTHER" id="PTHR30482:SF20">
    <property type="entry name" value="HIGH-AFFINITY BRANCHED-CHAIN AMINO ACID TRANSPORT SYSTEM PERMEASE PROTEIN LIVM"/>
    <property type="match status" value="1"/>
</dbReference>
<dbReference type="InterPro" id="IPR043428">
    <property type="entry name" value="LivM-like"/>
</dbReference>
<evidence type="ECO:0000256" key="2">
    <source>
        <dbReference type="ARBA" id="ARBA00022475"/>
    </source>
</evidence>
<gene>
    <name evidence="7" type="ORF">DealDRAFT_0574</name>
</gene>
<evidence type="ECO:0000256" key="3">
    <source>
        <dbReference type="ARBA" id="ARBA00022692"/>
    </source>
</evidence>
<dbReference type="InterPro" id="IPR001851">
    <property type="entry name" value="ABC_transp_permease"/>
</dbReference>
<name>C0GDC3_DETAL</name>
<feature type="transmembrane region" description="Helical" evidence="6">
    <location>
        <begin position="257"/>
        <end position="280"/>
    </location>
</feature>
<proteinExistence type="predicted"/>
<dbReference type="EMBL" id="ACJM01000002">
    <property type="protein sequence ID" value="EEG78644.1"/>
    <property type="molecule type" value="Genomic_DNA"/>
</dbReference>
<keyword evidence="3 6" id="KW-0812">Transmembrane</keyword>
<feature type="transmembrane region" description="Helical" evidence="6">
    <location>
        <begin position="172"/>
        <end position="196"/>
    </location>
</feature>
<evidence type="ECO:0000256" key="5">
    <source>
        <dbReference type="ARBA" id="ARBA00023136"/>
    </source>
</evidence>
<keyword evidence="2" id="KW-1003">Cell membrane</keyword>
<comment type="caution">
    <text evidence="7">The sequence shown here is derived from an EMBL/GenBank/DDBJ whole genome shotgun (WGS) entry which is preliminary data.</text>
</comment>
<feature type="transmembrane region" description="Helical" evidence="6">
    <location>
        <begin position="132"/>
        <end position="152"/>
    </location>
</feature>
<evidence type="ECO:0000256" key="1">
    <source>
        <dbReference type="ARBA" id="ARBA00004651"/>
    </source>
</evidence>
<feature type="transmembrane region" description="Helical" evidence="6">
    <location>
        <begin position="100"/>
        <end position="120"/>
    </location>
</feature>